<evidence type="ECO:0000259" key="16">
    <source>
        <dbReference type="Pfam" id="PF02875"/>
    </source>
</evidence>
<keyword evidence="4 14" id="KW-0963">Cytoplasm</keyword>
<dbReference type="InterPro" id="IPR005758">
    <property type="entry name" value="UDP-N-AcMur_Ala_ligase_MurC"/>
</dbReference>
<protein>
    <recommendedName>
        <fullName evidence="3 14">UDP-N-acetylmuramate--L-alanine ligase</fullName>
        <ecNumber evidence="3 14">6.3.2.8</ecNumber>
    </recommendedName>
    <alternativeName>
        <fullName evidence="14">UDP-N-acetylmuramoyl-L-alanine synthetase</fullName>
    </alternativeName>
</protein>
<evidence type="ECO:0000256" key="3">
    <source>
        <dbReference type="ARBA" id="ARBA00012211"/>
    </source>
</evidence>
<evidence type="ECO:0000256" key="1">
    <source>
        <dbReference type="ARBA" id="ARBA00004496"/>
    </source>
</evidence>
<sequence length="458" mass="50406">MYKIDFEKPIHIHFIGIGGISMSGLAEILLEEGFTVTGSDSKESPLTRQLEEHGAHIFYGQKAENIIDGIQCVVYTAAINKANPELMEAVARKIPMLTRAELLGQLMKNYDTSIAVSGTHGKTTTTSMISHILLEGDVDPTISVGGILQAIGGNIRVGKSETFITEACEYTNSFLHFFPTIGIILNIEEDHLDFFKDLEDIRHSFHQFAALLPEDGTLIINHDIQNYEEIFAGLSCNVITYGSSADADYSFQNVSYNEKGCVAFDLVEKGTITDHIQLSVTGDHNVSNALAAIATAKLLNISMPIIEKGLLSFSGTDRRFEYKGTLDGITIVDDYAHHPTEIKATLKAAKHYPHNELWCVFQPHTYTRTKAFFNEFAEALSHADHLVLADIYAARETDNLGVSSKALAEEVKKLGTDAYYFPSFAEIEDFLKEHCSAGDLLITMGAGDVVNIGEDLLK</sequence>
<dbReference type="NCBIfam" id="TIGR01082">
    <property type="entry name" value="murC"/>
    <property type="match status" value="1"/>
</dbReference>
<evidence type="ECO:0000259" key="15">
    <source>
        <dbReference type="Pfam" id="PF01225"/>
    </source>
</evidence>
<gene>
    <name evidence="14" type="primary">murC</name>
    <name evidence="18" type="ORF">H8S40_02450</name>
</gene>
<keyword evidence="7 14" id="KW-0547">Nucleotide-binding</keyword>
<comment type="similarity">
    <text evidence="14">Belongs to the MurCDEF family.</text>
</comment>
<organism evidence="18 19">
    <name type="scientific">Ruminococcus hominis</name>
    <dbReference type="NCBI Taxonomy" id="2763065"/>
    <lineage>
        <taxon>Bacteria</taxon>
        <taxon>Bacillati</taxon>
        <taxon>Bacillota</taxon>
        <taxon>Clostridia</taxon>
        <taxon>Eubacteriales</taxon>
        <taxon>Oscillospiraceae</taxon>
        <taxon>Ruminococcus</taxon>
    </lineage>
</organism>
<dbReference type="Pfam" id="PF02875">
    <property type="entry name" value="Mur_ligase_C"/>
    <property type="match status" value="1"/>
</dbReference>
<feature type="binding site" evidence="14">
    <location>
        <begin position="118"/>
        <end position="124"/>
    </location>
    <ligand>
        <name>ATP</name>
        <dbReference type="ChEBI" id="CHEBI:30616"/>
    </ligand>
</feature>
<dbReference type="SUPFAM" id="SSF51984">
    <property type="entry name" value="MurCD N-terminal domain"/>
    <property type="match status" value="1"/>
</dbReference>
<keyword evidence="6 14" id="KW-0132">Cell division</keyword>
<keyword evidence="9 14" id="KW-0133">Cell shape</keyword>
<comment type="pathway">
    <text evidence="2 14">Cell wall biogenesis; peptidoglycan biosynthesis.</text>
</comment>
<keyword evidence="8 14" id="KW-0067">ATP-binding</keyword>
<name>A0ABR7G4S8_9FIRM</name>
<keyword evidence="11 14" id="KW-0131">Cell cycle</keyword>
<feature type="domain" description="Mur ligase C-terminal" evidence="16">
    <location>
        <begin position="318"/>
        <end position="447"/>
    </location>
</feature>
<comment type="catalytic activity">
    <reaction evidence="13 14">
        <text>UDP-N-acetyl-alpha-D-muramate + L-alanine + ATP = UDP-N-acetyl-alpha-D-muramoyl-L-alanine + ADP + phosphate + H(+)</text>
        <dbReference type="Rhea" id="RHEA:23372"/>
        <dbReference type="ChEBI" id="CHEBI:15378"/>
        <dbReference type="ChEBI" id="CHEBI:30616"/>
        <dbReference type="ChEBI" id="CHEBI:43474"/>
        <dbReference type="ChEBI" id="CHEBI:57972"/>
        <dbReference type="ChEBI" id="CHEBI:70757"/>
        <dbReference type="ChEBI" id="CHEBI:83898"/>
        <dbReference type="ChEBI" id="CHEBI:456216"/>
        <dbReference type="EC" id="6.3.2.8"/>
    </reaction>
</comment>
<evidence type="ECO:0000256" key="7">
    <source>
        <dbReference type="ARBA" id="ARBA00022741"/>
    </source>
</evidence>
<feature type="domain" description="Mur ligase N-terminal catalytic" evidence="15">
    <location>
        <begin position="11"/>
        <end position="110"/>
    </location>
</feature>
<dbReference type="Gene3D" id="3.40.1190.10">
    <property type="entry name" value="Mur-like, catalytic domain"/>
    <property type="match status" value="1"/>
</dbReference>
<dbReference type="Pfam" id="PF01225">
    <property type="entry name" value="Mur_ligase"/>
    <property type="match status" value="1"/>
</dbReference>
<comment type="caution">
    <text evidence="18">The sequence shown here is derived from an EMBL/GenBank/DDBJ whole genome shotgun (WGS) entry which is preliminary data.</text>
</comment>
<dbReference type="SUPFAM" id="SSF53244">
    <property type="entry name" value="MurD-like peptide ligases, peptide-binding domain"/>
    <property type="match status" value="1"/>
</dbReference>
<dbReference type="EMBL" id="JACOPE010000001">
    <property type="protein sequence ID" value="MBC5682449.1"/>
    <property type="molecule type" value="Genomic_DNA"/>
</dbReference>
<keyword evidence="5 14" id="KW-0436">Ligase</keyword>
<evidence type="ECO:0000256" key="12">
    <source>
        <dbReference type="ARBA" id="ARBA00023316"/>
    </source>
</evidence>
<dbReference type="RefSeq" id="WP_186864466.1">
    <property type="nucleotide sequence ID" value="NZ_JACOPE010000001.1"/>
</dbReference>
<dbReference type="InterPro" id="IPR036615">
    <property type="entry name" value="Mur_ligase_C_dom_sf"/>
</dbReference>
<dbReference type="PANTHER" id="PTHR43445">
    <property type="entry name" value="UDP-N-ACETYLMURAMATE--L-ALANINE LIGASE-RELATED"/>
    <property type="match status" value="1"/>
</dbReference>
<dbReference type="GO" id="GO:0008763">
    <property type="term" value="F:UDP-N-acetylmuramate-L-alanine ligase activity"/>
    <property type="evidence" value="ECO:0007669"/>
    <property type="project" value="UniProtKB-EC"/>
</dbReference>
<evidence type="ECO:0000256" key="8">
    <source>
        <dbReference type="ARBA" id="ARBA00022840"/>
    </source>
</evidence>
<dbReference type="Pfam" id="PF08245">
    <property type="entry name" value="Mur_ligase_M"/>
    <property type="match status" value="1"/>
</dbReference>
<keyword evidence="19" id="KW-1185">Reference proteome</keyword>
<evidence type="ECO:0000313" key="18">
    <source>
        <dbReference type="EMBL" id="MBC5682449.1"/>
    </source>
</evidence>
<feature type="domain" description="Mur ligase central" evidence="17">
    <location>
        <begin position="116"/>
        <end position="296"/>
    </location>
</feature>
<dbReference type="InterPro" id="IPR013221">
    <property type="entry name" value="Mur_ligase_cen"/>
</dbReference>
<reference evidence="18 19" key="1">
    <citation type="submission" date="2020-08" db="EMBL/GenBank/DDBJ databases">
        <title>Genome public.</title>
        <authorList>
            <person name="Liu C."/>
            <person name="Sun Q."/>
        </authorList>
    </citation>
    <scope>NUCLEOTIDE SEQUENCE [LARGE SCALE GENOMIC DNA]</scope>
    <source>
        <strain evidence="18 19">NSJ-13</strain>
    </source>
</reference>
<evidence type="ECO:0000256" key="9">
    <source>
        <dbReference type="ARBA" id="ARBA00022960"/>
    </source>
</evidence>
<evidence type="ECO:0000256" key="14">
    <source>
        <dbReference type="HAMAP-Rule" id="MF_00046"/>
    </source>
</evidence>
<evidence type="ECO:0000256" key="11">
    <source>
        <dbReference type="ARBA" id="ARBA00023306"/>
    </source>
</evidence>
<evidence type="ECO:0000256" key="2">
    <source>
        <dbReference type="ARBA" id="ARBA00004752"/>
    </source>
</evidence>
<accession>A0ABR7G4S8</accession>
<dbReference type="InterPro" id="IPR004101">
    <property type="entry name" value="Mur_ligase_C"/>
</dbReference>
<keyword evidence="12 14" id="KW-0961">Cell wall biogenesis/degradation</keyword>
<keyword evidence="10 14" id="KW-0573">Peptidoglycan synthesis</keyword>
<dbReference type="HAMAP" id="MF_00046">
    <property type="entry name" value="MurC"/>
    <property type="match status" value="1"/>
</dbReference>
<dbReference type="SUPFAM" id="SSF53623">
    <property type="entry name" value="MurD-like peptide ligases, catalytic domain"/>
    <property type="match status" value="1"/>
</dbReference>
<evidence type="ECO:0000256" key="10">
    <source>
        <dbReference type="ARBA" id="ARBA00022984"/>
    </source>
</evidence>
<dbReference type="InterPro" id="IPR000713">
    <property type="entry name" value="Mur_ligase_N"/>
</dbReference>
<dbReference type="Gene3D" id="3.90.190.20">
    <property type="entry name" value="Mur ligase, C-terminal domain"/>
    <property type="match status" value="1"/>
</dbReference>
<comment type="subcellular location">
    <subcellularLocation>
        <location evidence="1 14">Cytoplasm</location>
    </subcellularLocation>
</comment>
<evidence type="ECO:0000256" key="13">
    <source>
        <dbReference type="ARBA" id="ARBA00047833"/>
    </source>
</evidence>
<evidence type="ECO:0000256" key="4">
    <source>
        <dbReference type="ARBA" id="ARBA00022490"/>
    </source>
</evidence>
<dbReference type="EC" id="6.3.2.8" evidence="3 14"/>
<dbReference type="InterPro" id="IPR050061">
    <property type="entry name" value="MurCDEF_pg_biosynth"/>
</dbReference>
<evidence type="ECO:0000313" key="19">
    <source>
        <dbReference type="Proteomes" id="UP000631576"/>
    </source>
</evidence>
<dbReference type="InterPro" id="IPR036565">
    <property type="entry name" value="Mur-like_cat_sf"/>
</dbReference>
<evidence type="ECO:0000256" key="6">
    <source>
        <dbReference type="ARBA" id="ARBA00022618"/>
    </source>
</evidence>
<dbReference type="PANTHER" id="PTHR43445:SF3">
    <property type="entry name" value="UDP-N-ACETYLMURAMATE--L-ALANINE LIGASE"/>
    <property type="match status" value="1"/>
</dbReference>
<proteinExistence type="inferred from homology"/>
<evidence type="ECO:0000259" key="17">
    <source>
        <dbReference type="Pfam" id="PF08245"/>
    </source>
</evidence>
<comment type="function">
    <text evidence="14">Cell wall formation.</text>
</comment>
<dbReference type="Gene3D" id="3.40.50.720">
    <property type="entry name" value="NAD(P)-binding Rossmann-like Domain"/>
    <property type="match status" value="1"/>
</dbReference>
<dbReference type="Proteomes" id="UP000631576">
    <property type="component" value="Unassembled WGS sequence"/>
</dbReference>
<evidence type="ECO:0000256" key="5">
    <source>
        <dbReference type="ARBA" id="ARBA00022598"/>
    </source>
</evidence>